<dbReference type="EMBL" id="JTDF01000271">
    <property type="protein sequence ID" value="KAF8571887.1"/>
    <property type="molecule type" value="Genomic_DNA"/>
</dbReference>
<organism evidence="1 2">
    <name type="scientific">Paragonimus westermani</name>
    <dbReference type="NCBI Taxonomy" id="34504"/>
    <lineage>
        <taxon>Eukaryota</taxon>
        <taxon>Metazoa</taxon>
        <taxon>Spiralia</taxon>
        <taxon>Lophotrochozoa</taxon>
        <taxon>Platyhelminthes</taxon>
        <taxon>Trematoda</taxon>
        <taxon>Digenea</taxon>
        <taxon>Plagiorchiida</taxon>
        <taxon>Troglotremata</taxon>
        <taxon>Troglotrematidae</taxon>
        <taxon>Paragonimus</taxon>
    </lineage>
</organism>
<evidence type="ECO:0000313" key="1">
    <source>
        <dbReference type="EMBL" id="KAF8571887.1"/>
    </source>
</evidence>
<comment type="caution">
    <text evidence="1">The sequence shown here is derived from an EMBL/GenBank/DDBJ whole genome shotgun (WGS) entry which is preliminary data.</text>
</comment>
<dbReference type="OrthoDB" id="10407609at2759"/>
<accession>A0A8T0DYU0</accession>
<dbReference type="AlphaFoldDB" id="A0A8T0DYU0"/>
<dbReference type="Proteomes" id="UP000699462">
    <property type="component" value="Unassembled WGS sequence"/>
</dbReference>
<sequence length="182" mass="20511">MSRRLAVVTPFKSPSTQQLNSECPDYLKQARFTACLNGEHQRCSKERVNKPEQDVRGSGFDHSLSSLPNYCNMQFNSAHFEQKQSFSHLTTSQTQVATDNSCCLQPPGPSTLCSPSFSRARLPKDFVRSQQFELTELVALYLTGLSGQLRLHHFSPESQNFISALTSLMRLIIVSPVNQIHY</sequence>
<name>A0A8T0DYU0_9TREM</name>
<protein>
    <submittedName>
        <fullName evidence="1">Uncharacterized protein</fullName>
    </submittedName>
</protein>
<reference evidence="1 2" key="1">
    <citation type="submission" date="2019-07" db="EMBL/GenBank/DDBJ databases">
        <title>Annotation for the trematode Paragonimus westermani.</title>
        <authorList>
            <person name="Choi Y.-J."/>
        </authorList>
    </citation>
    <scope>NUCLEOTIDE SEQUENCE [LARGE SCALE GENOMIC DNA]</scope>
    <source>
        <strain evidence="1">180907_Pwestermani</strain>
    </source>
</reference>
<evidence type="ECO:0000313" key="2">
    <source>
        <dbReference type="Proteomes" id="UP000699462"/>
    </source>
</evidence>
<keyword evidence="2" id="KW-1185">Reference proteome</keyword>
<gene>
    <name evidence="1" type="ORF">P879_02110</name>
</gene>
<proteinExistence type="predicted"/>